<evidence type="ECO:0008006" key="4">
    <source>
        <dbReference type="Google" id="ProtNLM"/>
    </source>
</evidence>
<name>A0ABQ2J566_9DEIO</name>
<evidence type="ECO:0000256" key="1">
    <source>
        <dbReference type="SAM" id="SignalP"/>
    </source>
</evidence>
<protein>
    <recommendedName>
        <fullName evidence="4">Spore coat protein U domain-containing protein</fullName>
    </recommendedName>
</protein>
<accession>A0ABQ2J566</accession>
<evidence type="ECO:0000313" key="2">
    <source>
        <dbReference type="EMBL" id="GGN38109.1"/>
    </source>
</evidence>
<evidence type="ECO:0000313" key="3">
    <source>
        <dbReference type="Proteomes" id="UP000645517"/>
    </source>
</evidence>
<dbReference type="EMBL" id="BMOR01000007">
    <property type="protein sequence ID" value="GGN38109.1"/>
    <property type="molecule type" value="Genomic_DNA"/>
</dbReference>
<feature type="signal peptide" evidence="1">
    <location>
        <begin position="1"/>
        <end position="20"/>
    </location>
</feature>
<sequence length="156" mass="15742">MNAKAILLSALMTLLPTAHAATGSVTPTTPYNNVPMQVTVVAGAGCTLSTTDITVSGTYLASDPNGLQQGNPNAISVLCTNGAQYQLSAPVSIALYNAAATSGLSVNLAYSFPNTAVTSSGGTDYYDVTVNVPAGQTGVLPQTHTGTAYISISLLN</sequence>
<reference evidence="3" key="1">
    <citation type="journal article" date="2019" name="Int. J. Syst. Evol. Microbiol.">
        <title>The Global Catalogue of Microorganisms (GCM) 10K type strain sequencing project: providing services to taxonomists for standard genome sequencing and annotation.</title>
        <authorList>
            <consortium name="The Broad Institute Genomics Platform"/>
            <consortium name="The Broad Institute Genome Sequencing Center for Infectious Disease"/>
            <person name="Wu L."/>
            <person name="Ma J."/>
        </authorList>
    </citation>
    <scope>NUCLEOTIDE SEQUENCE [LARGE SCALE GENOMIC DNA]</scope>
    <source>
        <strain evidence="3">JCM 16918</strain>
    </source>
</reference>
<feature type="chain" id="PRO_5047403065" description="Spore coat protein U domain-containing protein" evidence="1">
    <location>
        <begin position="21"/>
        <end position="156"/>
    </location>
</feature>
<proteinExistence type="predicted"/>
<comment type="caution">
    <text evidence="2">The sequence shown here is derived from an EMBL/GenBank/DDBJ whole genome shotgun (WGS) entry which is preliminary data.</text>
</comment>
<organism evidence="2 3">
    <name type="scientific">Deinococcus daejeonensis</name>
    <dbReference type="NCBI Taxonomy" id="1007098"/>
    <lineage>
        <taxon>Bacteria</taxon>
        <taxon>Thermotogati</taxon>
        <taxon>Deinococcota</taxon>
        <taxon>Deinococci</taxon>
        <taxon>Deinococcales</taxon>
        <taxon>Deinococcaceae</taxon>
        <taxon>Deinococcus</taxon>
    </lineage>
</organism>
<keyword evidence="1" id="KW-0732">Signal</keyword>
<keyword evidence="3" id="KW-1185">Reference proteome</keyword>
<gene>
    <name evidence="2" type="ORF">GCM10010842_20640</name>
</gene>
<dbReference type="RefSeq" id="WP_189056529.1">
    <property type="nucleotide sequence ID" value="NZ_BMOR01000007.1"/>
</dbReference>
<dbReference type="Proteomes" id="UP000645517">
    <property type="component" value="Unassembled WGS sequence"/>
</dbReference>